<dbReference type="PANTHER" id="PTHR15574">
    <property type="entry name" value="WD REPEAT DOMAIN-CONTAINING FAMILY"/>
    <property type="match status" value="1"/>
</dbReference>
<evidence type="ECO:0000256" key="1">
    <source>
        <dbReference type="ARBA" id="ARBA00022574"/>
    </source>
</evidence>
<evidence type="ECO:0008006" key="7">
    <source>
        <dbReference type="Google" id="ProtNLM"/>
    </source>
</evidence>
<feature type="region of interest" description="Disordered" evidence="4">
    <location>
        <begin position="1"/>
        <end position="185"/>
    </location>
</feature>
<dbReference type="PANTHER" id="PTHR15574:SF21">
    <property type="entry name" value="DDB1- AND CUL4-ASSOCIATED FACTOR 8"/>
    <property type="match status" value="1"/>
</dbReference>
<proteinExistence type="predicted"/>
<evidence type="ECO:0000313" key="6">
    <source>
        <dbReference type="Proteomes" id="UP001153714"/>
    </source>
</evidence>
<dbReference type="Gene3D" id="2.130.10.10">
    <property type="entry name" value="YVTN repeat-like/Quinoprotein amine dehydrogenase"/>
    <property type="match status" value="1"/>
</dbReference>
<evidence type="ECO:0000256" key="4">
    <source>
        <dbReference type="SAM" id="MobiDB-lite"/>
    </source>
</evidence>
<dbReference type="GO" id="GO:0005737">
    <property type="term" value="C:cytoplasm"/>
    <property type="evidence" value="ECO:0007669"/>
    <property type="project" value="TreeGrafter"/>
</dbReference>
<evidence type="ECO:0000313" key="5">
    <source>
        <dbReference type="EMBL" id="CAH0750492.1"/>
    </source>
</evidence>
<keyword evidence="2" id="KW-0677">Repeat</keyword>
<dbReference type="InterPro" id="IPR015943">
    <property type="entry name" value="WD40/YVTN_repeat-like_dom_sf"/>
</dbReference>
<reference evidence="5" key="2">
    <citation type="submission" date="2022-10" db="EMBL/GenBank/DDBJ databases">
        <authorList>
            <consortium name="ENA_rothamsted_submissions"/>
            <consortium name="culmorum"/>
            <person name="King R."/>
        </authorList>
    </citation>
    <scope>NUCLEOTIDE SEQUENCE</scope>
</reference>
<feature type="compositionally biased region" description="Basic and acidic residues" evidence="4">
    <location>
        <begin position="29"/>
        <end position="40"/>
    </location>
</feature>
<feature type="compositionally biased region" description="Low complexity" evidence="4">
    <location>
        <begin position="127"/>
        <end position="145"/>
    </location>
</feature>
<dbReference type="InterPro" id="IPR045151">
    <property type="entry name" value="DCAF8"/>
</dbReference>
<evidence type="ECO:0000256" key="2">
    <source>
        <dbReference type="ARBA" id="ARBA00022737"/>
    </source>
</evidence>
<feature type="compositionally biased region" description="Basic and acidic residues" evidence="4">
    <location>
        <begin position="167"/>
        <end position="184"/>
    </location>
</feature>
<dbReference type="Proteomes" id="UP001153714">
    <property type="component" value="Chromosome 14"/>
</dbReference>
<dbReference type="AlphaFoldDB" id="A0A9P0C9M3"/>
<dbReference type="PROSITE" id="PS50082">
    <property type="entry name" value="WD_REPEATS_2"/>
    <property type="match status" value="1"/>
</dbReference>
<gene>
    <name evidence="5" type="ORF">DIATSA_LOCUS3830</name>
</gene>
<feature type="compositionally biased region" description="Basic and acidic residues" evidence="4">
    <location>
        <begin position="83"/>
        <end position="97"/>
    </location>
</feature>
<keyword evidence="1 3" id="KW-0853">WD repeat</keyword>
<dbReference type="Pfam" id="PF00400">
    <property type="entry name" value="WD40"/>
    <property type="match status" value="3"/>
</dbReference>
<name>A0A9P0C9M3_9NEOP</name>
<keyword evidence="6" id="KW-1185">Reference proteome</keyword>
<dbReference type="InterPro" id="IPR036322">
    <property type="entry name" value="WD40_repeat_dom_sf"/>
</dbReference>
<evidence type="ECO:0000256" key="3">
    <source>
        <dbReference type="PROSITE-ProRule" id="PRU00221"/>
    </source>
</evidence>
<organism evidence="5 6">
    <name type="scientific">Diatraea saccharalis</name>
    <name type="common">sugarcane borer</name>
    <dbReference type="NCBI Taxonomy" id="40085"/>
    <lineage>
        <taxon>Eukaryota</taxon>
        <taxon>Metazoa</taxon>
        <taxon>Ecdysozoa</taxon>
        <taxon>Arthropoda</taxon>
        <taxon>Hexapoda</taxon>
        <taxon>Insecta</taxon>
        <taxon>Pterygota</taxon>
        <taxon>Neoptera</taxon>
        <taxon>Endopterygota</taxon>
        <taxon>Lepidoptera</taxon>
        <taxon>Glossata</taxon>
        <taxon>Ditrysia</taxon>
        <taxon>Pyraloidea</taxon>
        <taxon>Crambidae</taxon>
        <taxon>Crambinae</taxon>
        <taxon>Diatraea</taxon>
    </lineage>
</organism>
<reference evidence="5" key="1">
    <citation type="submission" date="2021-12" db="EMBL/GenBank/DDBJ databases">
        <authorList>
            <person name="King R."/>
        </authorList>
    </citation>
    <scope>NUCLEOTIDE SEQUENCE</scope>
</reference>
<dbReference type="PROSITE" id="PS50294">
    <property type="entry name" value="WD_REPEATS_REGION"/>
    <property type="match status" value="1"/>
</dbReference>
<dbReference type="EMBL" id="OU893345">
    <property type="protein sequence ID" value="CAH0750492.1"/>
    <property type="molecule type" value="Genomic_DNA"/>
</dbReference>
<protein>
    <recommendedName>
        <fullName evidence="7">DDB1- and CUL4-associated factor 8</fullName>
    </recommendedName>
</protein>
<dbReference type="InterPro" id="IPR001680">
    <property type="entry name" value="WD40_rpt"/>
</dbReference>
<accession>A0A9P0C9M3</accession>
<dbReference type="OrthoDB" id="4869960at2759"/>
<feature type="compositionally biased region" description="Basic residues" evidence="4">
    <location>
        <begin position="69"/>
        <end position="82"/>
    </location>
</feature>
<sequence>MIKLIGFYSDASSSKDKKDENVDSGISADKSESTSSEDRGNGVGEGPSNEVVNAAPSSSNVRDILLNIRRPRRCRNYRKRKTPDRDSDSNDSSRDSDDLSPEEFTVNLQPDTSNSDGESSDDHGYVPNFSNPSPESGSSSSSDSNDSYDDDMAQIQSVESDSEGEELWSRTRENEDTEEFRGEPPRALLKVRPKHNYFMLREIINREMGLSLPCSKISKTNAMFEQKFYGSLHVVYRMDKLYQLNQHKGCVNSINFHPEGHLLASGSDDQNVVVWDWARNRALQTIKTGHRSNVFQSKFLHLNAKSQLNIVTCARDGQVRLLQCPSSGGAPVVRRRLAAHARGAHKLHVGADQPHLVTSAGEDGLCLQCDLRADQVNRVVHVKERGVTVPLYSVCGHPLDSRTLALAGRDKFVRVYDRRKSNRPLALYCPAAFNDHSGCQKKKFRQSMMHLTCAVYNHDGTEILGSYNDDDIYLFDVVKDVYDKDNTKNIKDGYRYRYSGHRNSATFKGVSFFGPKSEYIVSGSDCSYIYIWEKHSEAIVQWMQGDVGGVVNCIETHPSFPVIATSGLDKDVKIWMPRSDSDPDFAGIERVVRENSVSQFHSPLFNDFLPTLYSAWRGDQRRDNRPSDIEFDGNVCTAF</sequence>
<feature type="repeat" description="WD" evidence="3">
    <location>
        <begin position="244"/>
        <end position="285"/>
    </location>
</feature>
<dbReference type="SMART" id="SM00320">
    <property type="entry name" value="WD40"/>
    <property type="match status" value="7"/>
</dbReference>
<feature type="compositionally biased region" description="Polar residues" evidence="4">
    <location>
        <begin position="106"/>
        <end position="117"/>
    </location>
</feature>
<dbReference type="SUPFAM" id="SSF50978">
    <property type="entry name" value="WD40 repeat-like"/>
    <property type="match status" value="1"/>
</dbReference>
<dbReference type="GO" id="GO:0080008">
    <property type="term" value="C:Cul4-RING E3 ubiquitin ligase complex"/>
    <property type="evidence" value="ECO:0007669"/>
    <property type="project" value="TreeGrafter"/>
</dbReference>